<accession>A0A8S4PX79</accession>
<keyword evidence="8" id="KW-1185">Reference proteome</keyword>
<keyword evidence="3 4" id="KW-0694">RNA-binding</keyword>
<reference evidence="7" key="1">
    <citation type="submission" date="2022-03" db="EMBL/GenBank/DDBJ databases">
        <authorList>
            <person name="Martin C."/>
        </authorList>
    </citation>
    <scope>NUCLEOTIDE SEQUENCE</scope>
</reference>
<evidence type="ECO:0000256" key="3">
    <source>
        <dbReference type="ARBA" id="ARBA00022884"/>
    </source>
</evidence>
<dbReference type="InterPro" id="IPR035979">
    <property type="entry name" value="RBD_domain_sf"/>
</dbReference>
<dbReference type="OrthoDB" id="267048at2759"/>
<dbReference type="InterPro" id="IPR012677">
    <property type="entry name" value="Nucleotide-bd_a/b_plait_sf"/>
</dbReference>
<evidence type="ECO:0000256" key="4">
    <source>
        <dbReference type="PROSITE-ProRule" id="PRU00176"/>
    </source>
</evidence>
<proteinExistence type="inferred from homology"/>
<protein>
    <recommendedName>
        <fullName evidence="6">RRM domain-containing protein</fullName>
    </recommendedName>
</protein>
<sequence>MNTQPQKTEPDPDAIKMFVGQIPRSMDENDLRQMFEEYGSIYQLNVLRDKLSGQSKGCCFVTFYERKSALEAQNALHNIKTLPGMQHPIQMKPADSEKKNEERKLFIGMLSKKCTENDVRMMFAPFGSIEECTVLREQNSQSRGCAFVTYSSRQCAQNAIKAMHHSQTMEGCRAPLVVKFADTQKEKDFKKVQQMNASIINTAGLAGLAGGGGVSPQYLALLQQAASGGNVNAFGNLANQPGINALALQQLITAAAASVAAGSNPGIAAALGNLLGLSNTNSSNGGNGTAAPPTSNGSGDVASLQNLQNLQNLAALANITNTPGSAPYSPGGQSLVSVPSLPSQFAVAAASPTTAAAMPTSGSMAGTNTTNSTFNGLAQLNGNSSLTGMNGIGGATTSQTGMEALYSGIQQYAAFTNQAAAAQFQQANATDTPAGKQTEGPEGANLFIYHLPQEFSDHDLMQTFLPFGNVISSKVFIDKQTNLSKCFGFASYDNPMSAQAAIQAMNGFQIGMKRLKEGSKRYTWRSVPVCHPCYRGYVLSSLYMSSSISPHHSLVVLS</sequence>
<dbReference type="SUPFAM" id="SSF54928">
    <property type="entry name" value="RNA-binding domain, RBD"/>
    <property type="match status" value="2"/>
</dbReference>
<feature type="domain" description="RRM" evidence="6">
    <location>
        <begin position="15"/>
        <end position="96"/>
    </location>
</feature>
<keyword evidence="2" id="KW-0677">Repeat</keyword>
<feature type="region of interest" description="Disordered" evidence="5">
    <location>
        <begin position="283"/>
        <end position="302"/>
    </location>
</feature>
<dbReference type="FunFam" id="3.30.70.330:FF:000015">
    <property type="entry name" value="CUGBP Elav-like family member 1 isoform 2"/>
    <property type="match status" value="1"/>
</dbReference>
<evidence type="ECO:0000256" key="2">
    <source>
        <dbReference type="ARBA" id="ARBA00022737"/>
    </source>
</evidence>
<evidence type="ECO:0000256" key="5">
    <source>
        <dbReference type="SAM" id="MobiDB-lite"/>
    </source>
</evidence>
<dbReference type="InterPro" id="IPR000504">
    <property type="entry name" value="RRM_dom"/>
</dbReference>
<dbReference type="AlphaFoldDB" id="A0A8S4PX79"/>
<evidence type="ECO:0000256" key="1">
    <source>
        <dbReference type="ARBA" id="ARBA00009621"/>
    </source>
</evidence>
<evidence type="ECO:0000313" key="7">
    <source>
        <dbReference type="EMBL" id="CAH1798528.1"/>
    </source>
</evidence>
<feature type="domain" description="RRM" evidence="6">
    <location>
        <begin position="103"/>
        <end position="183"/>
    </location>
</feature>
<dbReference type="Pfam" id="PF00076">
    <property type="entry name" value="RRM_1"/>
    <property type="match status" value="3"/>
</dbReference>
<dbReference type="GO" id="GO:0003729">
    <property type="term" value="F:mRNA binding"/>
    <property type="evidence" value="ECO:0007669"/>
    <property type="project" value="UniProtKB-ARBA"/>
</dbReference>
<dbReference type="FunFam" id="3.30.70.330:FF:000383">
    <property type="entry name" value="Sex lethal, isoform D"/>
    <property type="match status" value="1"/>
</dbReference>
<dbReference type="GO" id="GO:0009967">
    <property type="term" value="P:positive regulation of signal transduction"/>
    <property type="evidence" value="ECO:0007669"/>
    <property type="project" value="UniProtKB-ARBA"/>
</dbReference>
<dbReference type="EMBL" id="CAIIXF020000011">
    <property type="protein sequence ID" value="CAH1798528.1"/>
    <property type="molecule type" value="Genomic_DNA"/>
</dbReference>
<dbReference type="SMART" id="SM00360">
    <property type="entry name" value="RRM"/>
    <property type="match status" value="3"/>
</dbReference>
<dbReference type="PROSITE" id="PS50102">
    <property type="entry name" value="RRM"/>
    <property type="match status" value="3"/>
</dbReference>
<organism evidence="7 8">
    <name type="scientific">Owenia fusiformis</name>
    <name type="common">Polychaete worm</name>
    <dbReference type="NCBI Taxonomy" id="6347"/>
    <lineage>
        <taxon>Eukaryota</taxon>
        <taxon>Metazoa</taxon>
        <taxon>Spiralia</taxon>
        <taxon>Lophotrochozoa</taxon>
        <taxon>Annelida</taxon>
        <taxon>Polychaeta</taxon>
        <taxon>Sedentaria</taxon>
        <taxon>Canalipalpata</taxon>
        <taxon>Sabellida</taxon>
        <taxon>Oweniida</taxon>
        <taxon>Oweniidae</taxon>
        <taxon>Owenia</taxon>
    </lineage>
</organism>
<evidence type="ECO:0000259" key="6">
    <source>
        <dbReference type="PROSITE" id="PS50102"/>
    </source>
</evidence>
<dbReference type="Proteomes" id="UP000749559">
    <property type="component" value="Unassembled WGS sequence"/>
</dbReference>
<gene>
    <name evidence="7" type="ORF">OFUS_LOCUS22668</name>
</gene>
<dbReference type="CDD" id="cd12631">
    <property type="entry name" value="RRM1_CELF1_2_Bruno"/>
    <property type="match status" value="1"/>
</dbReference>
<comment type="caution">
    <text evidence="7">The sequence shown here is derived from an EMBL/GenBank/DDBJ whole genome shotgun (WGS) entry which is preliminary data.</text>
</comment>
<dbReference type="GO" id="GO:0010629">
    <property type="term" value="P:negative regulation of gene expression"/>
    <property type="evidence" value="ECO:0007669"/>
    <property type="project" value="UniProtKB-ARBA"/>
</dbReference>
<dbReference type="GO" id="GO:0005737">
    <property type="term" value="C:cytoplasm"/>
    <property type="evidence" value="ECO:0007669"/>
    <property type="project" value="UniProtKB-ARBA"/>
</dbReference>
<dbReference type="FunFam" id="3.30.70.330:FF:000013">
    <property type="entry name" value="CUGBP Elav-like family member 1 isoform 2"/>
    <property type="match status" value="1"/>
</dbReference>
<dbReference type="Gene3D" id="3.30.70.330">
    <property type="match status" value="3"/>
</dbReference>
<name>A0A8S4PX79_OWEFU</name>
<comment type="similarity">
    <text evidence="1">Belongs to the CELF/BRUNOL family.</text>
</comment>
<dbReference type="PANTHER" id="PTHR24012">
    <property type="entry name" value="RNA BINDING PROTEIN"/>
    <property type="match status" value="1"/>
</dbReference>
<feature type="domain" description="RRM" evidence="6">
    <location>
        <begin position="444"/>
        <end position="516"/>
    </location>
</feature>
<evidence type="ECO:0000313" key="8">
    <source>
        <dbReference type="Proteomes" id="UP000749559"/>
    </source>
</evidence>
<dbReference type="InterPro" id="IPR034196">
    <property type="entry name" value="CELF1/2_RRM1"/>
</dbReference>